<dbReference type="EMBL" id="FODE01000010">
    <property type="protein sequence ID" value="SEN57781.1"/>
    <property type="molecule type" value="Genomic_DNA"/>
</dbReference>
<evidence type="ECO:0000313" key="10">
    <source>
        <dbReference type="EMBL" id="SEN57781.1"/>
    </source>
</evidence>
<keyword evidence="3" id="KW-0032">Aminotransferase</keyword>
<dbReference type="InterPro" id="IPR006223">
    <property type="entry name" value="GcvT"/>
</dbReference>
<dbReference type="SUPFAM" id="SSF103025">
    <property type="entry name" value="Folate-binding domain"/>
    <property type="match status" value="1"/>
</dbReference>
<reference evidence="10 11" key="1">
    <citation type="submission" date="2016-10" db="EMBL/GenBank/DDBJ databases">
        <authorList>
            <person name="de Groot N.N."/>
        </authorList>
    </citation>
    <scope>NUCLEOTIDE SEQUENCE [LARGE SCALE GENOMIC DNA]</scope>
    <source>
        <strain evidence="10 11">DSM 8512</strain>
    </source>
</reference>
<evidence type="ECO:0000313" key="11">
    <source>
        <dbReference type="Proteomes" id="UP000199054"/>
    </source>
</evidence>
<dbReference type="PANTHER" id="PTHR43757">
    <property type="entry name" value="AMINOMETHYLTRANSFERASE"/>
    <property type="match status" value="1"/>
</dbReference>
<evidence type="ECO:0000256" key="6">
    <source>
        <dbReference type="ARBA" id="ARBA00047665"/>
    </source>
</evidence>
<dbReference type="InterPro" id="IPR027266">
    <property type="entry name" value="TrmE/GcvT-like"/>
</dbReference>
<protein>
    <recommendedName>
        <fullName evidence="2">aminomethyltransferase</fullName>
        <ecNumber evidence="2">2.1.2.10</ecNumber>
    </recommendedName>
    <alternativeName>
        <fullName evidence="5">Glycine cleavage system T protein</fullName>
    </alternativeName>
</protein>
<dbReference type="NCBIfam" id="TIGR00528">
    <property type="entry name" value="gcvT"/>
    <property type="match status" value="1"/>
</dbReference>
<comment type="catalytic activity">
    <reaction evidence="6">
        <text>N(6)-[(R)-S(8)-aminomethyldihydrolipoyl]-L-lysyl-[protein] + (6S)-5,6,7,8-tetrahydrofolate = N(6)-[(R)-dihydrolipoyl]-L-lysyl-[protein] + (6R)-5,10-methylene-5,6,7,8-tetrahydrofolate + NH4(+)</text>
        <dbReference type="Rhea" id="RHEA:16945"/>
        <dbReference type="Rhea" id="RHEA-COMP:10475"/>
        <dbReference type="Rhea" id="RHEA-COMP:10492"/>
        <dbReference type="ChEBI" id="CHEBI:15636"/>
        <dbReference type="ChEBI" id="CHEBI:28938"/>
        <dbReference type="ChEBI" id="CHEBI:57453"/>
        <dbReference type="ChEBI" id="CHEBI:83100"/>
        <dbReference type="ChEBI" id="CHEBI:83143"/>
        <dbReference type="EC" id="2.1.2.10"/>
    </reaction>
</comment>
<dbReference type="SUPFAM" id="SSF101790">
    <property type="entry name" value="Aminomethyltransferase beta-barrel domain"/>
    <property type="match status" value="1"/>
</dbReference>
<dbReference type="PIRSF" id="PIRSF006487">
    <property type="entry name" value="GcvT"/>
    <property type="match status" value="1"/>
</dbReference>
<proteinExistence type="inferred from homology"/>
<dbReference type="GO" id="GO:0005960">
    <property type="term" value="C:glycine cleavage complex"/>
    <property type="evidence" value="ECO:0007669"/>
    <property type="project" value="InterPro"/>
</dbReference>
<dbReference type="GO" id="GO:0006546">
    <property type="term" value="P:glycine catabolic process"/>
    <property type="evidence" value="ECO:0007669"/>
    <property type="project" value="InterPro"/>
</dbReference>
<evidence type="ECO:0000256" key="1">
    <source>
        <dbReference type="ARBA" id="ARBA00008609"/>
    </source>
</evidence>
<evidence type="ECO:0000256" key="3">
    <source>
        <dbReference type="ARBA" id="ARBA00022576"/>
    </source>
</evidence>
<dbReference type="InterPro" id="IPR028896">
    <property type="entry name" value="GcvT/YgfZ/DmdA"/>
</dbReference>
<feature type="domain" description="Aminomethyltransferase C-terminal" evidence="9">
    <location>
        <begin position="292"/>
        <end position="367"/>
    </location>
</feature>
<sequence length="374" mass="40130">MSDSNRRTGLYDLHIQEGGRMVPFAGWDMPVQFAAGVLTEHLHTRAQAGMFDVSHMGQVLVIPEDGNIETAAKALETLIPADVLGLAQGRQRYGLFTNERGGILDDLMFANRGDHFLLVVNAACADQDIAHLGGLSGVTVRPVTDRGLIALQGPAAETVLARLVPGVDDMRFMDLRDFDWQDAVLWISRAGYTGEDGFEISIPDTHLRAFAEALLDNPEVLPVGLGARDSLRLEAGLPLYGHDMDPDVSPAEAGLGWSIPKIRRQGGARAGGFPGADAVLAELTDGPRRIRRGLRPEGRAPIREGVAIFEAEQGGEPLGHIRSGGFGPSVGGPVAMALLDPSLPDGTRLWAELRGKRIPVTIAPLPFLPPSYKR</sequence>
<evidence type="ECO:0000256" key="4">
    <source>
        <dbReference type="ARBA" id="ARBA00022679"/>
    </source>
</evidence>
<dbReference type="GO" id="GO:0008168">
    <property type="term" value="F:methyltransferase activity"/>
    <property type="evidence" value="ECO:0007669"/>
    <property type="project" value="UniProtKB-KW"/>
</dbReference>
<feature type="binding site" evidence="7">
    <location>
        <position position="199"/>
    </location>
    <ligand>
        <name>substrate</name>
    </ligand>
</feature>
<evidence type="ECO:0000259" key="9">
    <source>
        <dbReference type="Pfam" id="PF08669"/>
    </source>
</evidence>
<dbReference type="GO" id="GO:0032259">
    <property type="term" value="P:methylation"/>
    <property type="evidence" value="ECO:0007669"/>
    <property type="project" value="UniProtKB-KW"/>
</dbReference>
<dbReference type="NCBIfam" id="NF001567">
    <property type="entry name" value="PRK00389.1"/>
    <property type="match status" value="1"/>
</dbReference>
<dbReference type="Pfam" id="PF08669">
    <property type="entry name" value="GCV_T_C"/>
    <property type="match status" value="1"/>
</dbReference>
<dbReference type="Proteomes" id="UP000199054">
    <property type="component" value="Unassembled WGS sequence"/>
</dbReference>
<dbReference type="InterPro" id="IPR013977">
    <property type="entry name" value="GcvT_C"/>
</dbReference>
<name>A0A1H8HNI8_9RHOB</name>
<comment type="similarity">
    <text evidence="1">Belongs to the GcvT family.</text>
</comment>
<organism evidence="10 11">
    <name type="scientific">Paracoccus alcaliphilus</name>
    <dbReference type="NCBI Taxonomy" id="34002"/>
    <lineage>
        <taxon>Bacteria</taxon>
        <taxon>Pseudomonadati</taxon>
        <taxon>Pseudomonadota</taxon>
        <taxon>Alphaproteobacteria</taxon>
        <taxon>Rhodobacterales</taxon>
        <taxon>Paracoccaceae</taxon>
        <taxon>Paracoccus</taxon>
    </lineage>
</organism>
<keyword evidence="11" id="KW-1185">Reference proteome</keyword>
<dbReference type="STRING" id="34002.SAMN04489859_101016"/>
<evidence type="ECO:0000259" key="8">
    <source>
        <dbReference type="Pfam" id="PF01571"/>
    </source>
</evidence>
<dbReference type="PANTHER" id="PTHR43757:SF2">
    <property type="entry name" value="AMINOMETHYLTRANSFERASE, MITOCHONDRIAL"/>
    <property type="match status" value="1"/>
</dbReference>
<dbReference type="GO" id="GO:0008483">
    <property type="term" value="F:transaminase activity"/>
    <property type="evidence" value="ECO:0007669"/>
    <property type="project" value="UniProtKB-KW"/>
</dbReference>
<dbReference type="InterPro" id="IPR029043">
    <property type="entry name" value="GcvT/YgfZ_C"/>
</dbReference>
<gene>
    <name evidence="10" type="ORF">SAMN04489859_101016</name>
</gene>
<feature type="domain" description="GCVT N-terminal" evidence="8">
    <location>
        <begin position="10"/>
        <end position="259"/>
    </location>
</feature>
<dbReference type="Gene3D" id="3.30.70.1400">
    <property type="entry name" value="Aminomethyltransferase beta-barrel domains"/>
    <property type="match status" value="1"/>
</dbReference>
<dbReference type="NCBIfam" id="NF010093">
    <property type="entry name" value="PRK13579.1"/>
    <property type="match status" value="1"/>
</dbReference>
<keyword evidence="4 10" id="KW-0808">Transferase</keyword>
<dbReference type="RefSeq" id="WP_090611483.1">
    <property type="nucleotide sequence ID" value="NZ_CP067124.1"/>
</dbReference>
<dbReference type="OrthoDB" id="9774591at2"/>
<keyword evidence="10" id="KW-0489">Methyltransferase</keyword>
<dbReference type="AlphaFoldDB" id="A0A1H8HNI8"/>
<dbReference type="Gene3D" id="4.10.1250.10">
    <property type="entry name" value="Aminomethyltransferase fragment"/>
    <property type="match status" value="1"/>
</dbReference>
<accession>A0A1H8HNI8</accession>
<dbReference type="Gene3D" id="3.30.1360.120">
    <property type="entry name" value="Probable tRNA modification gtpase trme, domain 1"/>
    <property type="match status" value="1"/>
</dbReference>
<evidence type="ECO:0000256" key="5">
    <source>
        <dbReference type="ARBA" id="ARBA00031395"/>
    </source>
</evidence>
<dbReference type="EC" id="2.1.2.10" evidence="2"/>
<dbReference type="Gene3D" id="2.40.30.110">
    <property type="entry name" value="Aminomethyltransferase beta-barrel domains"/>
    <property type="match status" value="1"/>
</dbReference>
<dbReference type="GO" id="GO:0004047">
    <property type="term" value="F:aminomethyltransferase activity"/>
    <property type="evidence" value="ECO:0007669"/>
    <property type="project" value="UniProtKB-EC"/>
</dbReference>
<dbReference type="Pfam" id="PF01571">
    <property type="entry name" value="GCV_T"/>
    <property type="match status" value="1"/>
</dbReference>
<dbReference type="InterPro" id="IPR006222">
    <property type="entry name" value="GCVT_N"/>
</dbReference>
<evidence type="ECO:0000256" key="2">
    <source>
        <dbReference type="ARBA" id="ARBA00012616"/>
    </source>
</evidence>
<evidence type="ECO:0000256" key="7">
    <source>
        <dbReference type="PIRSR" id="PIRSR006487-1"/>
    </source>
</evidence>